<proteinExistence type="predicted"/>
<comment type="caution">
    <text evidence="2">The sequence shown here is derived from an EMBL/GenBank/DDBJ whole genome shotgun (WGS) entry which is preliminary data.</text>
</comment>
<evidence type="ECO:0000256" key="1">
    <source>
        <dbReference type="SAM" id="Phobius"/>
    </source>
</evidence>
<keyword evidence="1" id="KW-0472">Membrane</keyword>
<dbReference type="Proteomes" id="UP000657918">
    <property type="component" value="Unassembled WGS sequence"/>
</dbReference>
<keyword evidence="3" id="KW-1185">Reference proteome</keyword>
<protein>
    <submittedName>
        <fullName evidence="2">Uncharacterized protein</fullName>
    </submittedName>
</protein>
<reference evidence="2 3" key="1">
    <citation type="submission" date="2020-10" db="EMBL/GenBank/DDBJ databases">
        <title>Plant Genome Project.</title>
        <authorList>
            <person name="Zhang R.-G."/>
        </authorList>
    </citation>
    <scope>NUCLEOTIDE SEQUENCE [LARGE SCALE GENOMIC DNA]</scope>
    <source>
        <strain evidence="2">FAFU-HL-1</strain>
        <tissue evidence="2">Leaf</tissue>
    </source>
</reference>
<dbReference type="EMBL" id="JADGMS010000002">
    <property type="protein sequence ID" value="KAF9687066.1"/>
    <property type="molecule type" value="Genomic_DNA"/>
</dbReference>
<gene>
    <name evidence="2" type="ORF">SADUNF_Sadunf02G0055100</name>
</gene>
<feature type="transmembrane region" description="Helical" evidence="1">
    <location>
        <begin position="13"/>
        <end position="35"/>
    </location>
</feature>
<evidence type="ECO:0000313" key="3">
    <source>
        <dbReference type="Proteomes" id="UP000657918"/>
    </source>
</evidence>
<sequence>MDGILLHNSGFKFASNILAAYLGFLVAGFGAHTAICNRHMIICKKCISFVSKVVVEPGKSSAFIKVAALCHPSLVTVDDIKGMDF</sequence>
<name>A0A835N672_9ROSI</name>
<accession>A0A835N672</accession>
<keyword evidence="1" id="KW-1133">Transmembrane helix</keyword>
<keyword evidence="1" id="KW-0812">Transmembrane</keyword>
<organism evidence="2 3">
    <name type="scientific">Salix dunnii</name>
    <dbReference type="NCBI Taxonomy" id="1413687"/>
    <lineage>
        <taxon>Eukaryota</taxon>
        <taxon>Viridiplantae</taxon>
        <taxon>Streptophyta</taxon>
        <taxon>Embryophyta</taxon>
        <taxon>Tracheophyta</taxon>
        <taxon>Spermatophyta</taxon>
        <taxon>Magnoliopsida</taxon>
        <taxon>eudicotyledons</taxon>
        <taxon>Gunneridae</taxon>
        <taxon>Pentapetalae</taxon>
        <taxon>rosids</taxon>
        <taxon>fabids</taxon>
        <taxon>Malpighiales</taxon>
        <taxon>Salicaceae</taxon>
        <taxon>Saliceae</taxon>
        <taxon>Salix</taxon>
    </lineage>
</organism>
<evidence type="ECO:0000313" key="2">
    <source>
        <dbReference type="EMBL" id="KAF9687066.1"/>
    </source>
</evidence>
<dbReference type="AlphaFoldDB" id="A0A835N672"/>